<proteinExistence type="predicted"/>
<accession>A0A4C1YL55</accession>
<evidence type="ECO:0000313" key="1">
    <source>
        <dbReference type="EMBL" id="GBP75157.1"/>
    </source>
</evidence>
<name>A0A4C1YL55_EUMVA</name>
<protein>
    <submittedName>
        <fullName evidence="1">Uncharacterized protein</fullName>
    </submittedName>
</protein>
<keyword evidence="2" id="KW-1185">Reference proteome</keyword>
<dbReference type="Proteomes" id="UP000299102">
    <property type="component" value="Unassembled WGS sequence"/>
</dbReference>
<gene>
    <name evidence="1" type="ORF">EVAR_90326_1</name>
</gene>
<organism evidence="1 2">
    <name type="scientific">Eumeta variegata</name>
    <name type="common">Bagworm moth</name>
    <name type="synonym">Eumeta japonica</name>
    <dbReference type="NCBI Taxonomy" id="151549"/>
    <lineage>
        <taxon>Eukaryota</taxon>
        <taxon>Metazoa</taxon>
        <taxon>Ecdysozoa</taxon>
        <taxon>Arthropoda</taxon>
        <taxon>Hexapoda</taxon>
        <taxon>Insecta</taxon>
        <taxon>Pterygota</taxon>
        <taxon>Neoptera</taxon>
        <taxon>Endopterygota</taxon>
        <taxon>Lepidoptera</taxon>
        <taxon>Glossata</taxon>
        <taxon>Ditrysia</taxon>
        <taxon>Tineoidea</taxon>
        <taxon>Psychidae</taxon>
        <taxon>Oiketicinae</taxon>
        <taxon>Eumeta</taxon>
    </lineage>
</organism>
<dbReference type="EMBL" id="BGZK01001238">
    <property type="protein sequence ID" value="GBP75157.1"/>
    <property type="molecule type" value="Genomic_DNA"/>
</dbReference>
<sequence length="157" mass="17691">MAFPNRYGPNQQFDIECPLKNLTYEVDFCSASTNRPTAARFRAGVSPFKLSYSQGVPRDSGRICKAKKAYQFQHCFYYARYKDTYRRVGAPPTETMLKLLRGRVGMRDYGGCAGARHRLALHLPELLQCNSRKRPTPVPPVSPAAACDSQNRVNVNV</sequence>
<comment type="caution">
    <text evidence="1">The sequence shown here is derived from an EMBL/GenBank/DDBJ whole genome shotgun (WGS) entry which is preliminary data.</text>
</comment>
<evidence type="ECO:0000313" key="2">
    <source>
        <dbReference type="Proteomes" id="UP000299102"/>
    </source>
</evidence>
<reference evidence="1 2" key="1">
    <citation type="journal article" date="2019" name="Commun. Biol.">
        <title>The bagworm genome reveals a unique fibroin gene that provides high tensile strength.</title>
        <authorList>
            <person name="Kono N."/>
            <person name="Nakamura H."/>
            <person name="Ohtoshi R."/>
            <person name="Tomita M."/>
            <person name="Numata K."/>
            <person name="Arakawa K."/>
        </authorList>
    </citation>
    <scope>NUCLEOTIDE SEQUENCE [LARGE SCALE GENOMIC DNA]</scope>
</reference>
<dbReference type="AlphaFoldDB" id="A0A4C1YL55"/>